<feature type="non-terminal residue" evidence="1">
    <location>
        <position position="56"/>
    </location>
</feature>
<gene>
    <name evidence="1" type="ORF">glysoja_037295</name>
</gene>
<dbReference type="EMBL" id="KN647266">
    <property type="protein sequence ID" value="KHN37171.1"/>
    <property type="molecule type" value="Genomic_DNA"/>
</dbReference>
<feature type="non-terminal residue" evidence="1">
    <location>
        <position position="1"/>
    </location>
</feature>
<accession>A0A0B2RRW9</accession>
<sequence>QVVWFATIWTIWLFRNEVVFKHDNVEAEKVVETMKFKSWIWLSSKLGSFRYSVHEW</sequence>
<dbReference type="Proteomes" id="UP000053555">
    <property type="component" value="Unassembled WGS sequence"/>
</dbReference>
<proteinExistence type="predicted"/>
<protein>
    <submittedName>
        <fullName evidence="1">Uncharacterized protein</fullName>
    </submittedName>
</protein>
<organism evidence="1">
    <name type="scientific">Glycine soja</name>
    <name type="common">Wild soybean</name>
    <dbReference type="NCBI Taxonomy" id="3848"/>
    <lineage>
        <taxon>Eukaryota</taxon>
        <taxon>Viridiplantae</taxon>
        <taxon>Streptophyta</taxon>
        <taxon>Embryophyta</taxon>
        <taxon>Tracheophyta</taxon>
        <taxon>Spermatophyta</taxon>
        <taxon>Magnoliopsida</taxon>
        <taxon>eudicotyledons</taxon>
        <taxon>Gunneridae</taxon>
        <taxon>Pentapetalae</taxon>
        <taxon>rosids</taxon>
        <taxon>fabids</taxon>
        <taxon>Fabales</taxon>
        <taxon>Fabaceae</taxon>
        <taxon>Papilionoideae</taxon>
        <taxon>50 kb inversion clade</taxon>
        <taxon>NPAAA clade</taxon>
        <taxon>indigoferoid/millettioid clade</taxon>
        <taxon>Phaseoleae</taxon>
        <taxon>Glycine</taxon>
        <taxon>Glycine subgen. Soja</taxon>
    </lineage>
</organism>
<reference evidence="1" key="1">
    <citation type="submission" date="2014-07" db="EMBL/GenBank/DDBJ databases">
        <title>Identification of a novel salt tolerance gene in wild soybean by whole-genome sequencing.</title>
        <authorList>
            <person name="Lam H.-M."/>
            <person name="Qi X."/>
            <person name="Li M.-W."/>
            <person name="Liu X."/>
            <person name="Xie M."/>
            <person name="Ni M."/>
            <person name="Xu X."/>
        </authorList>
    </citation>
    <scope>NUCLEOTIDE SEQUENCE [LARGE SCALE GENOMIC DNA]</scope>
    <source>
        <tissue evidence="1">Root</tissue>
    </source>
</reference>
<evidence type="ECO:0000313" key="1">
    <source>
        <dbReference type="EMBL" id="KHN37171.1"/>
    </source>
</evidence>
<name>A0A0B2RRW9_GLYSO</name>
<dbReference type="AlphaFoldDB" id="A0A0B2RRW9"/>